<evidence type="ECO:0000256" key="1">
    <source>
        <dbReference type="ARBA" id="ARBA00006987"/>
    </source>
</evidence>
<dbReference type="Gene3D" id="3.40.190.150">
    <property type="entry name" value="Bordetella uptake gene, domain 1"/>
    <property type="match status" value="1"/>
</dbReference>
<sequence>MKKRIVAFLIAAAPLVAAAFPDRPIRLVVPMPAGSITDVVARTLADAMAVRLKQPIVVDNQAGAGNLVGTMAAVRAAPDGYTLLMVGVTNGASNLAVMKSLPYDPRKDFTPISLIGESPFLLVSSKSLPVRSAQELAAYGKAHAGKLSYGYGAGSTQLMAARFVSVMGFNATAVGYKGTPQAMADLIGGNTDFVVADLVNGMQAVRSGRVTALGVTSARRTPLAPDIPTLAEQGLKDYDLTAWIGVAAPANTSPQIVAVLNATLREVLADPSIKQRFDTVGLAVSPSSPEEFGRLIREDIEKWGEIARSTGIAPP</sequence>
<dbReference type="Gene3D" id="3.40.190.10">
    <property type="entry name" value="Periplasmic binding protein-like II"/>
    <property type="match status" value="1"/>
</dbReference>
<dbReference type="Proteomes" id="UP000199317">
    <property type="component" value="Unassembled WGS sequence"/>
</dbReference>
<evidence type="ECO:0000313" key="3">
    <source>
        <dbReference type="EMBL" id="SDP95318.1"/>
    </source>
</evidence>
<dbReference type="CDD" id="cd07012">
    <property type="entry name" value="PBP2_Bug_TTT"/>
    <property type="match status" value="1"/>
</dbReference>
<proteinExistence type="inferred from homology"/>
<dbReference type="SUPFAM" id="SSF53850">
    <property type="entry name" value="Periplasmic binding protein-like II"/>
    <property type="match status" value="1"/>
</dbReference>
<dbReference type="EMBL" id="FNJL01000080">
    <property type="protein sequence ID" value="SDP95318.1"/>
    <property type="molecule type" value="Genomic_DNA"/>
</dbReference>
<accession>A0A1H0WX43</accession>
<evidence type="ECO:0000313" key="4">
    <source>
        <dbReference type="Proteomes" id="UP000199317"/>
    </source>
</evidence>
<dbReference type="PANTHER" id="PTHR42928">
    <property type="entry name" value="TRICARBOXYLATE-BINDING PROTEIN"/>
    <property type="match status" value="1"/>
</dbReference>
<dbReference type="AlphaFoldDB" id="A0A1H0WX43"/>
<keyword evidence="3" id="KW-0675">Receptor</keyword>
<dbReference type="OrthoDB" id="8629394at2"/>
<dbReference type="PIRSF" id="PIRSF017082">
    <property type="entry name" value="YflP"/>
    <property type="match status" value="1"/>
</dbReference>
<dbReference type="PANTHER" id="PTHR42928:SF5">
    <property type="entry name" value="BLR1237 PROTEIN"/>
    <property type="match status" value="1"/>
</dbReference>
<keyword evidence="4" id="KW-1185">Reference proteome</keyword>
<reference evidence="4" key="1">
    <citation type="submission" date="2016-10" db="EMBL/GenBank/DDBJ databases">
        <authorList>
            <person name="Varghese N."/>
            <person name="Submissions S."/>
        </authorList>
    </citation>
    <scope>NUCLEOTIDE SEQUENCE [LARGE SCALE GENOMIC DNA]</scope>
    <source>
        <strain evidence="4">DSM 17101</strain>
    </source>
</reference>
<name>A0A1H0WX43_9BURK</name>
<keyword evidence="2" id="KW-0732">Signal</keyword>
<feature type="signal peptide" evidence="2">
    <location>
        <begin position="1"/>
        <end position="18"/>
    </location>
</feature>
<feature type="chain" id="PRO_5011719211" evidence="2">
    <location>
        <begin position="19"/>
        <end position="315"/>
    </location>
</feature>
<protein>
    <submittedName>
        <fullName evidence="3">Tripartite-type tricarboxylate transporter, receptor component TctC</fullName>
    </submittedName>
</protein>
<dbReference type="RefSeq" id="WP_092840612.1">
    <property type="nucleotide sequence ID" value="NZ_FNJL01000080.1"/>
</dbReference>
<gene>
    <name evidence="3" type="ORF">SAMN04489708_1802</name>
</gene>
<comment type="similarity">
    <text evidence="1">Belongs to the UPF0065 (bug) family.</text>
</comment>
<dbReference type="InterPro" id="IPR042100">
    <property type="entry name" value="Bug_dom1"/>
</dbReference>
<organism evidence="3 4">
    <name type="scientific">Paracidovorax cattleyae</name>
    <dbReference type="NCBI Taxonomy" id="80868"/>
    <lineage>
        <taxon>Bacteria</taxon>
        <taxon>Pseudomonadati</taxon>
        <taxon>Pseudomonadota</taxon>
        <taxon>Betaproteobacteria</taxon>
        <taxon>Burkholderiales</taxon>
        <taxon>Comamonadaceae</taxon>
        <taxon>Paracidovorax</taxon>
    </lineage>
</organism>
<evidence type="ECO:0000256" key="2">
    <source>
        <dbReference type="SAM" id="SignalP"/>
    </source>
</evidence>
<dbReference type="Pfam" id="PF03401">
    <property type="entry name" value="TctC"/>
    <property type="match status" value="1"/>
</dbReference>
<dbReference type="InterPro" id="IPR005064">
    <property type="entry name" value="BUG"/>
</dbReference>